<dbReference type="InterPro" id="IPR017900">
    <property type="entry name" value="4Fe4S_Fe_S_CS"/>
</dbReference>
<dbReference type="PANTHER" id="PTHR42827:SF1">
    <property type="entry name" value="IRON-SULFUR CLUSTER-BINDING PROTEIN"/>
    <property type="match status" value="1"/>
</dbReference>
<keyword evidence="3" id="KW-0411">Iron-sulfur</keyword>
<reference evidence="5 6" key="1">
    <citation type="submission" date="2016-02" db="EMBL/GenBank/DDBJ databases">
        <title>Anaerosporomusa subterraneum gen. nov., sp. nov., a spore-forming obligate anaerobe isolated from saprolite.</title>
        <authorList>
            <person name="Choi J.K."/>
            <person name="Shah M."/>
            <person name="Yee N."/>
        </authorList>
    </citation>
    <scope>NUCLEOTIDE SEQUENCE [LARGE SCALE GENOMIC DNA]</scope>
    <source>
        <strain evidence="5 6">RU4</strain>
    </source>
</reference>
<dbReference type="EMBL" id="LSGP01000026">
    <property type="protein sequence ID" value="KYZ74873.1"/>
    <property type="molecule type" value="Genomic_DNA"/>
</dbReference>
<organism evidence="5 6">
    <name type="scientific">Anaerosporomusa subterranea</name>
    <dbReference type="NCBI Taxonomy" id="1794912"/>
    <lineage>
        <taxon>Bacteria</taxon>
        <taxon>Bacillati</taxon>
        <taxon>Bacillota</taxon>
        <taxon>Negativicutes</taxon>
        <taxon>Acetonemataceae</taxon>
        <taxon>Anaerosporomusa</taxon>
    </lineage>
</organism>
<protein>
    <recommendedName>
        <fullName evidence="4">4Fe-4S ferredoxin-type domain-containing protein</fullName>
    </recommendedName>
</protein>
<dbReference type="GO" id="GO:0051536">
    <property type="term" value="F:iron-sulfur cluster binding"/>
    <property type="evidence" value="ECO:0007669"/>
    <property type="project" value="UniProtKB-KW"/>
</dbReference>
<dbReference type="OrthoDB" id="9815745at2"/>
<comment type="caution">
    <text evidence="5">The sequence shown here is derived from an EMBL/GenBank/DDBJ whole genome shotgun (WGS) entry which is preliminary data.</text>
</comment>
<evidence type="ECO:0000259" key="4">
    <source>
        <dbReference type="PROSITE" id="PS51379"/>
    </source>
</evidence>
<feature type="domain" description="4Fe-4S ferredoxin-type" evidence="4">
    <location>
        <begin position="165"/>
        <end position="194"/>
    </location>
</feature>
<keyword evidence="6" id="KW-1185">Reference proteome</keyword>
<dbReference type="Proteomes" id="UP000076268">
    <property type="component" value="Unassembled WGS sequence"/>
</dbReference>
<evidence type="ECO:0000256" key="2">
    <source>
        <dbReference type="ARBA" id="ARBA00023004"/>
    </source>
</evidence>
<dbReference type="AlphaFoldDB" id="A0A154BLL9"/>
<evidence type="ECO:0000256" key="1">
    <source>
        <dbReference type="ARBA" id="ARBA00022723"/>
    </source>
</evidence>
<dbReference type="SUPFAM" id="SSF54862">
    <property type="entry name" value="4Fe-4S ferredoxins"/>
    <property type="match status" value="1"/>
</dbReference>
<dbReference type="Pfam" id="PF00037">
    <property type="entry name" value="Fer4"/>
    <property type="match status" value="1"/>
</dbReference>
<dbReference type="Gene3D" id="3.30.70.20">
    <property type="match status" value="1"/>
</dbReference>
<accession>A0A154BLL9</accession>
<evidence type="ECO:0000313" key="5">
    <source>
        <dbReference type="EMBL" id="KYZ74873.1"/>
    </source>
</evidence>
<evidence type="ECO:0000256" key="3">
    <source>
        <dbReference type="ARBA" id="ARBA00023014"/>
    </source>
</evidence>
<proteinExistence type="predicted"/>
<keyword evidence="2" id="KW-0408">Iron</keyword>
<gene>
    <name evidence="5" type="ORF">AXX12_14925</name>
</gene>
<dbReference type="PROSITE" id="PS00198">
    <property type="entry name" value="4FE4S_FER_1"/>
    <property type="match status" value="1"/>
</dbReference>
<keyword evidence="1" id="KW-0479">Metal-binding</keyword>
<dbReference type="InterPro" id="IPR017896">
    <property type="entry name" value="4Fe4S_Fe-S-bd"/>
</dbReference>
<dbReference type="RefSeq" id="WP_066245294.1">
    <property type="nucleotide sequence ID" value="NZ_LSGP01000026.1"/>
</dbReference>
<name>A0A154BLL9_ANASB</name>
<dbReference type="GO" id="GO:0046872">
    <property type="term" value="F:metal ion binding"/>
    <property type="evidence" value="ECO:0007669"/>
    <property type="project" value="UniProtKB-KW"/>
</dbReference>
<dbReference type="PANTHER" id="PTHR42827">
    <property type="entry name" value="IRON-SULFUR CLUSTER-BINDING PROTEIN-RELATED"/>
    <property type="match status" value="1"/>
</dbReference>
<evidence type="ECO:0000313" key="6">
    <source>
        <dbReference type="Proteomes" id="UP000076268"/>
    </source>
</evidence>
<dbReference type="STRING" id="1794912.AXX12_14925"/>
<sequence>MNKSIDRETIIAEAKQFGAELVGIAPVSRWKEYGDLATEYHPDRVWPAAKSVIAIGMPVWLPIVDTAPSNLGRELYDTVNLLLDQVAYKLAAYLNRNGCPAISIPRDGYGDVEMLLTKPIAAFSHVWAAKYAGLGTIGWNHTLLTPQYGPRIRLVSVLSGVELEPDAVHSDDFCSRCMLCKKNCPVGAISGNEKYAHLDRIACARNGVTLRQTCRNPCNRCIKVCPIGADRKLYDSVNVSKYFDVSKVDKAQFASWKHIRSHGGRRIEGEDKEYE</sequence>
<dbReference type="PROSITE" id="PS51379">
    <property type="entry name" value="4FE4S_FER_2"/>
    <property type="match status" value="1"/>
</dbReference>